<keyword evidence="3" id="KW-1185">Reference proteome</keyword>
<dbReference type="Proteomes" id="UP000225706">
    <property type="component" value="Unassembled WGS sequence"/>
</dbReference>
<evidence type="ECO:0000313" key="2">
    <source>
        <dbReference type="EMBL" id="PFX31257.1"/>
    </source>
</evidence>
<comment type="caution">
    <text evidence="2">The sequence shown here is derived from an EMBL/GenBank/DDBJ whole genome shotgun (WGS) entry which is preliminary data.</text>
</comment>
<dbReference type="EMBL" id="LSMT01000038">
    <property type="protein sequence ID" value="PFX31257.1"/>
    <property type="molecule type" value="Genomic_DNA"/>
</dbReference>
<feature type="region of interest" description="Disordered" evidence="1">
    <location>
        <begin position="199"/>
        <end position="219"/>
    </location>
</feature>
<accession>A0A2B4SRZ4</accession>
<protein>
    <submittedName>
        <fullName evidence="2">Uncharacterized protein</fullName>
    </submittedName>
</protein>
<dbReference type="AlphaFoldDB" id="A0A2B4SRZ4"/>
<evidence type="ECO:0000256" key="1">
    <source>
        <dbReference type="SAM" id="MobiDB-lite"/>
    </source>
</evidence>
<name>A0A2B4SRZ4_STYPI</name>
<sequence length="275" mass="32347">MDSSIASLNLYSYPGISLFQKFVFALRKQSFPHGNSRYLKISIGSESGTLRICYFNRDIENATKANMRLELLLVMSCVLLAFSVVLGSLEKRSPNPRWGPLRKHPKKHQDERLWPWQSDAKEKEDDRFWPWNRDSKEADNRLWPWQRDVEEADKRVWPWQDSNDGNKGERVWPWQRDTKKDAAMIDFGLGKETLKKIPQARKPKTTSPGVRRQHLKEQRGVEQLGGLKRQTRCNFRKQETKNDFKMFNKVQRGVKTYTVVLHCLLTCPLINLKFV</sequence>
<organism evidence="2 3">
    <name type="scientific">Stylophora pistillata</name>
    <name type="common">Smooth cauliflower coral</name>
    <dbReference type="NCBI Taxonomy" id="50429"/>
    <lineage>
        <taxon>Eukaryota</taxon>
        <taxon>Metazoa</taxon>
        <taxon>Cnidaria</taxon>
        <taxon>Anthozoa</taxon>
        <taxon>Hexacorallia</taxon>
        <taxon>Scleractinia</taxon>
        <taxon>Astrocoeniina</taxon>
        <taxon>Pocilloporidae</taxon>
        <taxon>Stylophora</taxon>
    </lineage>
</organism>
<evidence type="ECO:0000313" key="3">
    <source>
        <dbReference type="Proteomes" id="UP000225706"/>
    </source>
</evidence>
<reference evidence="3" key="1">
    <citation type="journal article" date="2017" name="bioRxiv">
        <title>Comparative analysis of the genomes of Stylophora pistillata and Acropora digitifera provides evidence for extensive differences between species of corals.</title>
        <authorList>
            <person name="Voolstra C.R."/>
            <person name="Li Y."/>
            <person name="Liew Y.J."/>
            <person name="Baumgarten S."/>
            <person name="Zoccola D."/>
            <person name="Flot J.-F."/>
            <person name="Tambutte S."/>
            <person name="Allemand D."/>
            <person name="Aranda M."/>
        </authorList>
    </citation>
    <scope>NUCLEOTIDE SEQUENCE [LARGE SCALE GENOMIC DNA]</scope>
</reference>
<proteinExistence type="predicted"/>
<gene>
    <name evidence="2" type="ORF">AWC38_SpisGene3911</name>
</gene>